<name>A0A6S6QN89_9HYPH</name>
<proteinExistence type="predicted"/>
<accession>A0A6S6QN89</accession>
<dbReference type="Pfam" id="PF03713">
    <property type="entry name" value="DUF305"/>
    <property type="match status" value="1"/>
</dbReference>
<dbReference type="KEGG" id="tso:IZ6_27090"/>
<dbReference type="Gene3D" id="1.20.1260.10">
    <property type="match status" value="1"/>
</dbReference>
<evidence type="ECO:0000256" key="1">
    <source>
        <dbReference type="SAM" id="SignalP"/>
    </source>
</evidence>
<keyword evidence="4" id="KW-1185">Reference proteome</keyword>
<dbReference type="AlphaFoldDB" id="A0A6S6QN89"/>
<evidence type="ECO:0000313" key="4">
    <source>
        <dbReference type="Proteomes" id="UP000515317"/>
    </source>
</evidence>
<feature type="signal peptide" evidence="1">
    <location>
        <begin position="1"/>
        <end position="18"/>
    </location>
</feature>
<evidence type="ECO:0000259" key="2">
    <source>
        <dbReference type="Pfam" id="PF03713"/>
    </source>
</evidence>
<dbReference type="Proteomes" id="UP000515317">
    <property type="component" value="Chromosome"/>
</dbReference>
<gene>
    <name evidence="3" type="ORF">IZ6_27090</name>
</gene>
<evidence type="ECO:0000313" key="3">
    <source>
        <dbReference type="EMBL" id="BCJ91974.1"/>
    </source>
</evidence>
<dbReference type="RefSeq" id="WP_222875584.1">
    <property type="nucleotide sequence ID" value="NZ_AP023361.1"/>
</dbReference>
<reference evidence="3 4" key="1">
    <citation type="submission" date="2020-08" db="EMBL/GenBank/DDBJ databases">
        <title>Genome sequence of Rhizobiales bacterium strain IZ6.</title>
        <authorList>
            <person name="Nakai R."/>
            <person name="Naganuma T."/>
        </authorList>
    </citation>
    <scope>NUCLEOTIDE SEQUENCE [LARGE SCALE GENOMIC DNA]</scope>
    <source>
        <strain evidence="3 4">IZ6</strain>
    </source>
</reference>
<keyword evidence="1" id="KW-0732">Signal</keyword>
<dbReference type="PANTHER" id="PTHR36933:SF1">
    <property type="entry name" value="SLL0788 PROTEIN"/>
    <property type="match status" value="1"/>
</dbReference>
<dbReference type="InterPro" id="IPR012347">
    <property type="entry name" value="Ferritin-like"/>
</dbReference>
<organism evidence="3 4">
    <name type="scientific">Terrihabitans soli</name>
    <dbReference type="NCBI Taxonomy" id="708113"/>
    <lineage>
        <taxon>Bacteria</taxon>
        <taxon>Pseudomonadati</taxon>
        <taxon>Pseudomonadota</taxon>
        <taxon>Alphaproteobacteria</taxon>
        <taxon>Hyphomicrobiales</taxon>
        <taxon>Terrihabitans</taxon>
    </lineage>
</organism>
<dbReference type="InterPro" id="IPR005183">
    <property type="entry name" value="DUF305_CopM-like"/>
</dbReference>
<dbReference type="PANTHER" id="PTHR36933">
    <property type="entry name" value="SLL0788 PROTEIN"/>
    <property type="match status" value="1"/>
</dbReference>
<dbReference type="EMBL" id="AP023361">
    <property type="protein sequence ID" value="BCJ91974.1"/>
    <property type="molecule type" value="Genomic_DNA"/>
</dbReference>
<protein>
    <recommendedName>
        <fullName evidence="2">DUF305 domain-containing protein</fullName>
    </recommendedName>
</protein>
<sequence length="117" mass="12678">MLKYVFALSLAMTGTAFAQDHGAHGGHAAPVGDPAYAAQMKAHEKMSVDMGAVKPSGNPDVDFVRMMIPHHQGAIDMAEAELKFGKDESRKALARQIIEAQTKEIAEMKDWLAKNAK</sequence>
<feature type="chain" id="PRO_5027880493" description="DUF305 domain-containing protein" evidence="1">
    <location>
        <begin position="19"/>
        <end position="117"/>
    </location>
</feature>
<feature type="domain" description="DUF305" evidence="2">
    <location>
        <begin position="60"/>
        <end position="114"/>
    </location>
</feature>